<proteinExistence type="predicted"/>
<accession>A0A183PQD7</accession>
<sequence length="104" mass="11959">MDLNRNPRPDSKNKKTAINNSRTRTEQVTAQADYTEANERVKRSIRDDEQKYVEELETTADKATKVGNIKQQYDATKKLAGKYGKPERPVKYKEGKEEQIDGIV</sequence>
<keyword evidence="3" id="KW-1185">Reference proteome</keyword>
<evidence type="ECO:0000256" key="1">
    <source>
        <dbReference type="SAM" id="MobiDB-lite"/>
    </source>
</evidence>
<feature type="compositionally biased region" description="Polar residues" evidence="1">
    <location>
        <begin position="16"/>
        <end position="32"/>
    </location>
</feature>
<name>A0A183PQD7_9TREM</name>
<organism evidence="2 3">
    <name type="scientific">Schistosoma mattheei</name>
    <dbReference type="NCBI Taxonomy" id="31246"/>
    <lineage>
        <taxon>Eukaryota</taxon>
        <taxon>Metazoa</taxon>
        <taxon>Spiralia</taxon>
        <taxon>Lophotrochozoa</taxon>
        <taxon>Platyhelminthes</taxon>
        <taxon>Trematoda</taxon>
        <taxon>Digenea</taxon>
        <taxon>Strigeidida</taxon>
        <taxon>Schistosomatoidea</taxon>
        <taxon>Schistosomatidae</taxon>
        <taxon>Schistosoma</taxon>
    </lineage>
</organism>
<feature type="region of interest" description="Disordered" evidence="1">
    <location>
        <begin position="84"/>
        <end position="104"/>
    </location>
</feature>
<feature type="region of interest" description="Disordered" evidence="1">
    <location>
        <begin position="1"/>
        <end position="42"/>
    </location>
</feature>
<evidence type="ECO:0000313" key="3">
    <source>
        <dbReference type="Proteomes" id="UP000269396"/>
    </source>
</evidence>
<evidence type="ECO:0000313" key="2">
    <source>
        <dbReference type="EMBL" id="VDP71722.1"/>
    </source>
</evidence>
<dbReference type="Proteomes" id="UP000269396">
    <property type="component" value="Unassembled WGS sequence"/>
</dbReference>
<reference evidence="2 3" key="1">
    <citation type="submission" date="2018-11" db="EMBL/GenBank/DDBJ databases">
        <authorList>
            <consortium name="Pathogen Informatics"/>
        </authorList>
    </citation>
    <scope>NUCLEOTIDE SEQUENCE [LARGE SCALE GENOMIC DNA]</scope>
    <source>
        <strain>Denwood</strain>
        <strain evidence="3">Zambia</strain>
    </source>
</reference>
<feature type="compositionally biased region" description="Basic and acidic residues" evidence="1">
    <location>
        <begin position="1"/>
        <end position="13"/>
    </location>
</feature>
<gene>
    <name evidence="2" type="ORF">SMTD_LOCUS16573</name>
</gene>
<dbReference type="AlphaFoldDB" id="A0A183PQD7"/>
<dbReference type="EMBL" id="UZAL01037374">
    <property type="protein sequence ID" value="VDP71722.1"/>
    <property type="molecule type" value="Genomic_DNA"/>
</dbReference>
<protein>
    <submittedName>
        <fullName evidence="2">Uncharacterized protein</fullName>
    </submittedName>
</protein>